<protein>
    <submittedName>
        <fullName evidence="5">C2H2-type domain-containing protein</fullName>
    </submittedName>
</protein>
<evidence type="ECO:0000259" key="3">
    <source>
        <dbReference type="PROSITE" id="PS50157"/>
    </source>
</evidence>
<accession>A0A1I7YMY5</accession>
<keyword evidence="1" id="KW-0863">Zinc-finger</keyword>
<dbReference type="PROSITE" id="PS50157">
    <property type="entry name" value="ZINC_FINGER_C2H2_2"/>
    <property type="match status" value="1"/>
</dbReference>
<feature type="region of interest" description="Disordered" evidence="2">
    <location>
        <begin position="124"/>
        <end position="193"/>
    </location>
</feature>
<name>A0A1I7YMY5_9BILA</name>
<dbReference type="AlphaFoldDB" id="A0A1I7YMY5"/>
<dbReference type="WBParaSite" id="L893_g1773.t1">
    <property type="protein sequence ID" value="L893_g1773.t1"/>
    <property type="gene ID" value="L893_g1773"/>
</dbReference>
<evidence type="ECO:0000313" key="4">
    <source>
        <dbReference type="Proteomes" id="UP000095287"/>
    </source>
</evidence>
<feature type="domain" description="C2H2-type" evidence="3">
    <location>
        <begin position="84"/>
        <end position="106"/>
    </location>
</feature>
<feature type="compositionally biased region" description="Polar residues" evidence="2">
    <location>
        <begin position="128"/>
        <end position="139"/>
    </location>
</feature>
<sequence length="324" mass="36658">MIRYNGLLNKLLLTGPNKVLFFTYLSPVKHLLSKTNEPFKRSCCVYKELYCNMVDEVLEKCPPPRSSLNPIQKWLSKRAIPVYFHCHHCDDEFSNKAEFDEHVVVHQIADMCYQIQECEDMRFEQEEGSLSRSTTSDSAPSDEYMDKENSFPPGSHGSITSNSPQPIQADPQPSPSPQSSSRSSRPYSPAPTSTLTTFLSDSDRICSLCFTSPSGGTVLDHLLDSHKGNVVSVRAFRKGKTKCTVAPCTFCEFCAELTFASKHDFFLHVWRSHIREGDELKYIKRPYKMILDILTDEGVVGVTKQYDAPLRSGAYTPVEVYQHC</sequence>
<dbReference type="PROSITE" id="PS00028">
    <property type="entry name" value="ZINC_FINGER_C2H2_1"/>
    <property type="match status" value="1"/>
</dbReference>
<feature type="compositionally biased region" description="Low complexity" evidence="2">
    <location>
        <begin position="163"/>
        <end position="193"/>
    </location>
</feature>
<evidence type="ECO:0000256" key="2">
    <source>
        <dbReference type="SAM" id="MobiDB-lite"/>
    </source>
</evidence>
<dbReference type="GO" id="GO:0008270">
    <property type="term" value="F:zinc ion binding"/>
    <property type="evidence" value="ECO:0007669"/>
    <property type="project" value="UniProtKB-KW"/>
</dbReference>
<dbReference type="Proteomes" id="UP000095287">
    <property type="component" value="Unplaced"/>
</dbReference>
<evidence type="ECO:0000313" key="5">
    <source>
        <dbReference type="WBParaSite" id="L893_g1773.t1"/>
    </source>
</evidence>
<dbReference type="SMART" id="SM00355">
    <property type="entry name" value="ZnF_C2H2"/>
    <property type="match status" value="3"/>
</dbReference>
<organism evidence="4 5">
    <name type="scientific">Steinernema glaseri</name>
    <dbReference type="NCBI Taxonomy" id="37863"/>
    <lineage>
        <taxon>Eukaryota</taxon>
        <taxon>Metazoa</taxon>
        <taxon>Ecdysozoa</taxon>
        <taxon>Nematoda</taxon>
        <taxon>Chromadorea</taxon>
        <taxon>Rhabditida</taxon>
        <taxon>Tylenchina</taxon>
        <taxon>Panagrolaimomorpha</taxon>
        <taxon>Strongyloidoidea</taxon>
        <taxon>Steinernematidae</taxon>
        <taxon>Steinernema</taxon>
    </lineage>
</organism>
<proteinExistence type="predicted"/>
<dbReference type="InterPro" id="IPR013087">
    <property type="entry name" value="Znf_C2H2_type"/>
</dbReference>
<keyword evidence="1" id="KW-0479">Metal-binding</keyword>
<keyword evidence="1" id="KW-0862">Zinc</keyword>
<keyword evidence="4" id="KW-1185">Reference proteome</keyword>
<reference evidence="5" key="1">
    <citation type="submission" date="2016-11" db="UniProtKB">
        <authorList>
            <consortium name="WormBaseParasite"/>
        </authorList>
    </citation>
    <scope>IDENTIFICATION</scope>
</reference>
<evidence type="ECO:0000256" key="1">
    <source>
        <dbReference type="PROSITE-ProRule" id="PRU00042"/>
    </source>
</evidence>